<feature type="compositionally biased region" description="Low complexity" evidence="3">
    <location>
        <begin position="164"/>
        <end position="174"/>
    </location>
</feature>
<keyword evidence="2" id="KW-0175">Coiled coil</keyword>
<dbReference type="EMBL" id="CH991559">
    <property type="protein sequence ID" value="EDQ87469.1"/>
    <property type="molecule type" value="Genomic_DNA"/>
</dbReference>
<feature type="compositionally biased region" description="Polar residues" evidence="3">
    <location>
        <begin position="284"/>
        <end position="295"/>
    </location>
</feature>
<dbReference type="Gene3D" id="1.10.287.1490">
    <property type="match status" value="1"/>
</dbReference>
<feature type="compositionally biased region" description="Polar residues" evidence="3">
    <location>
        <begin position="51"/>
        <end position="64"/>
    </location>
</feature>
<reference evidence="5 6" key="1">
    <citation type="journal article" date="2008" name="Nature">
        <title>The genome of the choanoflagellate Monosiga brevicollis and the origin of metazoans.</title>
        <authorList>
            <consortium name="JGI Sequencing"/>
            <person name="King N."/>
            <person name="Westbrook M.J."/>
            <person name="Young S.L."/>
            <person name="Kuo A."/>
            <person name="Abedin M."/>
            <person name="Chapman J."/>
            <person name="Fairclough S."/>
            <person name="Hellsten U."/>
            <person name="Isogai Y."/>
            <person name="Letunic I."/>
            <person name="Marr M."/>
            <person name="Pincus D."/>
            <person name="Putnam N."/>
            <person name="Rokas A."/>
            <person name="Wright K.J."/>
            <person name="Zuzow R."/>
            <person name="Dirks W."/>
            <person name="Good M."/>
            <person name="Goodstein D."/>
            <person name="Lemons D."/>
            <person name="Li W."/>
            <person name="Lyons J.B."/>
            <person name="Morris A."/>
            <person name="Nichols S."/>
            <person name="Richter D.J."/>
            <person name="Salamov A."/>
            <person name="Bork P."/>
            <person name="Lim W.A."/>
            <person name="Manning G."/>
            <person name="Miller W.T."/>
            <person name="McGinnis W."/>
            <person name="Shapiro H."/>
            <person name="Tjian R."/>
            <person name="Grigoriev I.V."/>
            <person name="Rokhsar D."/>
        </authorList>
    </citation>
    <scope>NUCLEOTIDE SEQUENCE [LARGE SCALE GENOMIC DNA]</scope>
    <source>
        <strain evidence="6">MX1 / ATCC 50154</strain>
    </source>
</reference>
<dbReference type="Pfam" id="PF09457">
    <property type="entry name" value="RBD-FIP"/>
    <property type="match status" value="1"/>
</dbReference>
<feature type="compositionally biased region" description="Low complexity" evidence="3">
    <location>
        <begin position="237"/>
        <end position="262"/>
    </location>
</feature>
<dbReference type="SUPFAM" id="SSF144270">
    <property type="entry name" value="Eferin C-derminal domain-like"/>
    <property type="match status" value="1"/>
</dbReference>
<dbReference type="KEGG" id="mbr:MONBRDRAFT_33287"/>
<evidence type="ECO:0000259" key="4">
    <source>
        <dbReference type="PROSITE" id="PS51511"/>
    </source>
</evidence>
<dbReference type="InterPro" id="IPR037245">
    <property type="entry name" value="FIP-RBD_C_sf"/>
</dbReference>
<feature type="compositionally biased region" description="Basic and acidic residues" evidence="3">
    <location>
        <begin position="1169"/>
        <end position="1185"/>
    </location>
</feature>
<dbReference type="STRING" id="81824.A9V4K4"/>
<dbReference type="FunCoup" id="A9V4K4">
    <property type="interactions" value="451"/>
</dbReference>
<feature type="region of interest" description="Disordered" evidence="3">
    <location>
        <begin position="164"/>
        <end position="296"/>
    </location>
</feature>
<sequence length="1287" mass="143878">MLLPFDSPLPHLFFFRLSLGLLAHAQRMKPRRSRPRSAVMVMDDAEPMPLASSTPASHDASPTNADGRGRRRSSIAIADQENPLDSSPGVHTYLWDSPDAYTASAADAANPVQRFHGAVVYHDYQGQGNEGVGASSAMRARASVDGVPVSRSFSVNAAHPAPPLEASASAAQRAARLHATHAMVSSPEQSPIRDTRTRHATTNAPPSPARYDTIRPSPRDNAPAQTVSDGQPRVFYQSSVSSPSQRSPSSPHHSSPSRAQRSTMRGPQYPGSPASRRRTGGLQPASTTALPTPSNAEIVVQSHTPLRHGPLDMVEVEQSPIRAPDRNAVRAFNHRQSEQVAAAEMQYLQQELLKARRDLINMHTKLDIKDRKLSASLLSIKLFWAPELEKERRAKTMEKQRAEAAEILLREQEQRNGVYISRIQQFQRMFDDLQRGFNVSKADLADTKDVDADKPSSQKELQALRKELATTKRQLALLQAEADMTSLITGEAFDETQPAQSASTTADLEALHTAQEERNQLGNQLSLANLKLTDLQKEHARLKSTHSATLEDLEDAIALRDDLRQQLHERERQNQAQLDQMRRSTDEELDMLQQRLAEARDDVTAEATKRQTAETRLQDLEGDLEDARAEVARLQHQMAAVRLDHEQHANTAAAQATETSQEVQSLREELNAAEERLQEHQSALQAAKQQLAAAEATEKRQEATRTALEQQITDLQAAREQLAEQAAARQAQVDEVTVTCQHLESSVNELQTALETAQTRALERQAELEQLERQNSELLSRIEFIEHSSTSTRDEGAARLADVQRQLALAHTEVEQERKHAAELRQAVEEKAAALAAAQQQLVSLETDRASTERALLAKQEAAVTENAHLLKRLEAAEERIAQTRQEVEREAATRSNENNRAAEEKLTAARNDLKRARADIRHSSPSAYMQHKIAAKNLQAAQEEAHKLRSNIKNLETELGKVRDTLKSKVEQHRTASKNAQASQDNLNRRLTAAQREVEQAKQALRTAEKEMTTLKASATAQQASLVKSREHVKKLEGAKARLQKELEDKSDAVHSLEEDVARVQAELSARLASQETSQRSQQKQSGELDTLRARVCELQDKLIFERSERLLERVSDLDARIAQLEMAGATRHATEIGDLRRQREQDVQLLREQFEARQALAVSQQEAMHDTSREDENDSREKLENREVEAVRLRKYIDQLLGEILRQDEPVASAIMTGLPRLQQDDPLSTAQIYAMSETELRRMIKKRDEDNQQLEAYVDSLLQKIVEHKPSILEVMSFTGDAHS</sequence>
<dbReference type="Gene3D" id="1.20.5.2440">
    <property type="match status" value="1"/>
</dbReference>
<dbReference type="Proteomes" id="UP000001357">
    <property type="component" value="Unassembled WGS sequence"/>
</dbReference>
<evidence type="ECO:0000313" key="5">
    <source>
        <dbReference type="EMBL" id="EDQ87469.1"/>
    </source>
</evidence>
<dbReference type="InterPro" id="IPR019018">
    <property type="entry name" value="Rab-bd_FIP-RBD"/>
</dbReference>
<evidence type="ECO:0000256" key="3">
    <source>
        <dbReference type="SAM" id="MobiDB-lite"/>
    </source>
</evidence>
<feature type="region of interest" description="Disordered" evidence="3">
    <location>
        <begin position="48"/>
        <end position="71"/>
    </location>
</feature>
<feature type="region of interest" description="Disordered" evidence="3">
    <location>
        <begin position="1162"/>
        <end position="1185"/>
    </location>
</feature>
<dbReference type="GeneID" id="5892969"/>
<dbReference type="OMA" id="LHATHAM"/>
<organism evidence="5 6">
    <name type="scientific">Monosiga brevicollis</name>
    <name type="common">Choanoflagellate</name>
    <dbReference type="NCBI Taxonomy" id="81824"/>
    <lineage>
        <taxon>Eukaryota</taxon>
        <taxon>Choanoflagellata</taxon>
        <taxon>Craspedida</taxon>
        <taxon>Salpingoecidae</taxon>
        <taxon>Monosiga</taxon>
    </lineage>
</organism>
<protein>
    <recommendedName>
        <fullName evidence="4">FIP-RBD domain-containing protein</fullName>
    </recommendedName>
</protein>
<dbReference type="InterPro" id="IPR019323">
    <property type="entry name" value="ELKS/CAST"/>
</dbReference>
<name>A9V4K4_MONBE</name>
<keyword evidence="6" id="KW-1185">Reference proteome</keyword>
<keyword evidence="1" id="KW-0813">Transport</keyword>
<evidence type="ECO:0000256" key="1">
    <source>
        <dbReference type="ARBA" id="ARBA00022448"/>
    </source>
</evidence>
<evidence type="ECO:0000313" key="6">
    <source>
        <dbReference type="Proteomes" id="UP000001357"/>
    </source>
</evidence>
<dbReference type="InParanoid" id="A9V4K4"/>
<feature type="coiled-coil region" evidence="2">
    <location>
        <begin position="454"/>
        <end position="481"/>
    </location>
</feature>
<accession>A9V4K4</accession>
<evidence type="ECO:0000256" key="2">
    <source>
        <dbReference type="SAM" id="Coils"/>
    </source>
</evidence>
<feature type="domain" description="FIP-RBD" evidence="4">
    <location>
        <begin position="1217"/>
        <end position="1279"/>
    </location>
</feature>
<feature type="coiled-coil region" evidence="2">
    <location>
        <begin position="511"/>
        <end position="1068"/>
    </location>
</feature>
<dbReference type="PROSITE" id="PS51511">
    <property type="entry name" value="FIP_RBD"/>
    <property type="match status" value="1"/>
</dbReference>
<proteinExistence type="predicted"/>
<dbReference type="RefSeq" id="XP_001747729.1">
    <property type="nucleotide sequence ID" value="XM_001747677.1"/>
</dbReference>
<feature type="coiled-coil region" evidence="2">
    <location>
        <begin position="385"/>
        <end position="415"/>
    </location>
</feature>
<gene>
    <name evidence="5" type="ORF">MONBRDRAFT_33287</name>
</gene>
<dbReference type="Pfam" id="PF10174">
    <property type="entry name" value="Cast"/>
    <property type="match status" value="1"/>
</dbReference>